<proteinExistence type="predicted"/>
<name>A0A8J2NXK2_9HEXA</name>
<comment type="caution">
    <text evidence="1">The sequence shown here is derived from an EMBL/GenBank/DDBJ whole genome shotgun (WGS) entry which is preliminary data.</text>
</comment>
<accession>A0A8J2NXK2</accession>
<dbReference type="EMBL" id="CAJVCH010190796">
    <property type="protein sequence ID" value="CAG7730218.1"/>
    <property type="molecule type" value="Genomic_DNA"/>
</dbReference>
<dbReference type="Proteomes" id="UP000708208">
    <property type="component" value="Unassembled WGS sequence"/>
</dbReference>
<dbReference type="AlphaFoldDB" id="A0A8J2NXK2"/>
<keyword evidence="2" id="KW-1185">Reference proteome</keyword>
<reference evidence="1" key="1">
    <citation type="submission" date="2021-06" db="EMBL/GenBank/DDBJ databases">
        <authorList>
            <person name="Hodson N. C."/>
            <person name="Mongue J. A."/>
            <person name="Jaron S. K."/>
        </authorList>
    </citation>
    <scope>NUCLEOTIDE SEQUENCE</scope>
</reference>
<evidence type="ECO:0000313" key="1">
    <source>
        <dbReference type="EMBL" id="CAG7730218.1"/>
    </source>
</evidence>
<gene>
    <name evidence="1" type="ORF">AFUS01_LOCUS18879</name>
</gene>
<organism evidence="1 2">
    <name type="scientific">Allacma fusca</name>
    <dbReference type="NCBI Taxonomy" id="39272"/>
    <lineage>
        <taxon>Eukaryota</taxon>
        <taxon>Metazoa</taxon>
        <taxon>Ecdysozoa</taxon>
        <taxon>Arthropoda</taxon>
        <taxon>Hexapoda</taxon>
        <taxon>Collembola</taxon>
        <taxon>Symphypleona</taxon>
        <taxon>Sminthuridae</taxon>
        <taxon>Allacma</taxon>
    </lineage>
</organism>
<sequence>MNILEVLAPRFRIPTKLGFHIPLENSEEQGKNRNKFLIRWGYLPEYLDYMEVDSDDESACCRCRQYHPSFDNDTFDFGKALRLPLSEEEGFSFAPQPIQEDTEIASMIAEVKPANCLFEDLKGKNSDCSTEISDGFSFASGIDFDKSDNVSILGGEIYKYHIEMHGYSWSDFFW</sequence>
<protein>
    <submittedName>
        <fullName evidence="1">Uncharacterized protein</fullName>
    </submittedName>
</protein>
<evidence type="ECO:0000313" key="2">
    <source>
        <dbReference type="Proteomes" id="UP000708208"/>
    </source>
</evidence>